<dbReference type="EMBL" id="BBLT01000002">
    <property type="protein sequence ID" value="GAL83689.1"/>
    <property type="molecule type" value="Genomic_DNA"/>
</dbReference>
<evidence type="ECO:0000313" key="3">
    <source>
        <dbReference type="Proteomes" id="UP000030185"/>
    </source>
</evidence>
<evidence type="ECO:0000256" key="1">
    <source>
        <dbReference type="SAM" id="SignalP"/>
    </source>
</evidence>
<protein>
    <submittedName>
        <fullName evidence="2">Uncharacterized protein</fullName>
    </submittedName>
</protein>
<keyword evidence="3" id="KW-1185">Reference proteome</keyword>
<dbReference type="Proteomes" id="UP000030185">
    <property type="component" value="Unassembled WGS sequence"/>
</dbReference>
<feature type="chain" id="PRO_5001944861" evidence="1">
    <location>
        <begin position="22"/>
        <end position="108"/>
    </location>
</feature>
<keyword evidence="1" id="KW-0732">Signal</keyword>
<evidence type="ECO:0000313" key="2">
    <source>
        <dbReference type="EMBL" id="GAL83689.1"/>
    </source>
</evidence>
<dbReference type="RefSeq" id="WP_156140312.1">
    <property type="nucleotide sequence ID" value="NZ_BBLT01000002.1"/>
</dbReference>
<feature type="signal peptide" evidence="1">
    <location>
        <begin position="1"/>
        <end position="21"/>
    </location>
</feature>
<gene>
    <name evidence="2" type="ORF">MYP_916</name>
</gene>
<organism evidence="2 3">
    <name type="scientific">Sporocytophaga myxococcoides</name>
    <dbReference type="NCBI Taxonomy" id="153721"/>
    <lineage>
        <taxon>Bacteria</taxon>
        <taxon>Pseudomonadati</taxon>
        <taxon>Bacteroidota</taxon>
        <taxon>Cytophagia</taxon>
        <taxon>Cytophagales</taxon>
        <taxon>Cytophagaceae</taxon>
        <taxon>Sporocytophaga</taxon>
    </lineage>
</organism>
<dbReference type="OrthoDB" id="9837208at2"/>
<accession>A0A098LB73</accession>
<dbReference type="AlphaFoldDB" id="A0A098LB73"/>
<comment type="caution">
    <text evidence="2">The sequence shown here is derived from an EMBL/GenBank/DDBJ whole genome shotgun (WGS) entry which is preliminary data.</text>
</comment>
<reference evidence="2 3" key="1">
    <citation type="submission" date="2014-09" db="EMBL/GenBank/DDBJ databases">
        <title>Sporocytophaga myxococcoides PG-01 genome sequencing.</title>
        <authorList>
            <person name="Liu L."/>
            <person name="Gao P.J."/>
            <person name="Chen G.J."/>
            <person name="Wang L.S."/>
        </authorList>
    </citation>
    <scope>NUCLEOTIDE SEQUENCE [LARGE SCALE GENOMIC DNA]</scope>
    <source>
        <strain evidence="2 3">PG-01</strain>
    </source>
</reference>
<name>A0A098LB73_9BACT</name>
<sequence length="108" mass="12933">MKRLLSLIPILAIMQLSFAQAIERKQKTNLEFYYCDPNHVSYDACTAKTEEFFLFRTRDLGCVVNKKVEKALERNNKKTDKKLKKMFGYNWRQRFNERVDECRRGKST</sequence>
<proteinExistence type="predicted"/>